<evidence type="ECO:0000256" key="3">
    <source>
        <dbReference type="ARBA" id="ARBA00022525"/>
    </source>
</evidence>
<evidence type="ECO:0000256" key="12">
    <source>
        <dbReference type="ARBA" id="ARBA00023326"/>
    </source>
</evidence>
<dbReference type="GO" id="GO:0030245">
    <property type="term" value="P:cellulose catabolic process"/>
    <property type="evidence" value="ECO:0007669"/>
    <property type="project" value="UniProtKB-KW"/>
</dbReference>
<dbReference type="VEuPathDB" id="FungiDB:F503_00316"/>
<dbReference type="Pfam" id="PF00734">
    <property type="entry name" value="CBM_1"/>
    <property type="match status" value="1"/>
</dbReference>
<keyword evidence="3" id="KW-0964">Secreted</keyword>
<evidence type="ECO:0000259" key="16">
    <source>
        <dbReference type="PROSITE" id="PS51164"/>
    </source>
</evidence>
<keyword evidence="6" id="KW-0136">Cellulose degradation</keyword>
<dbReference type="SUPFAM" id="SSF57180">
    <property type="entry name" value="Cellulose-binding domain"/>
    <property type="match status" value="1"/>
</dbReference>
<name>S3C232_OPHP1</name>
<organism evidence="17 18">
    <name type="scientific">Ophiostoma piceae (strain UAMH 11346)</name>
    <name type="common">Sap stain fungus</name>
    <dbReference type="NCBI Taxonomy" id="1262450"/>
    <lineage>
        <taxon>Eukaryota</taxon>
        <taxon>Fungi</taxon>
        <taxon>Dikarya</taxon>
        <taxon>Ascomycota</taxon>
        <taxon>Pezizomycotina</taxon>
        <taxon>Sordariomycetes</taxon>
        <taxon>Sordariomycetidae</taxon>
        <taxon>Ophiostomatales</taxon>
        <taxon>Ophiostomataceae</taxon>
        <taxon>Ophiostoma</taxon>
    </lineage>
</organism>
<dbReference type="Pfam" id="PF03443">
    <property type="entry name" value="AA9"/>
    <property type="match status" value="1"/>
</dbReference>
<dbReference type="GO" id="GO:0005576">
    <property type="term" value="C:extracellular region"/>
    <property type="evidence" value="ECO:0007669"/>
    <property type="project" value="UniProtKB-SubCell"/>
</dbReference>
<dbReference type="PANTHER" id="PTHR33353">
    <property type="entry name" value="PUTATIVE (AFU_ORTHOLOGUE AFUA_1G12560)-RELATED"/>
    <property type="match status" value="1"/>
</dbReference>
<dbReference type="PROSITE" id="PS51164">
    <property type="entry name" value="CBM1_2"/>
    <property type="match status" value="1"/>
</dbReference>
<dbReference type="Proteomes" id="UP000016923">
    <property type="component" value="Unassembled WGS sequence"/>
</dbReference>
<dbReference type="OMA" id="YGSQCAR"/>
<dbReference type="InterPro" id="IPR005103">
    <property type="entry name" value="AA9_LPMO"/>
</dbReference>
<dbReference type="HOGENOM" id="CLU_031730_0_1_1"/>
<proteinExistence type="inferred from homology"/>
<evidence type="ECO:0000313" key="18">
    <source>
        <dbReference type="Proteomes" id="UP000016923"/>
    </source>
</evidence>
<dbReference type="PANTHER" id="PTHR33353:SF9">
    <property type="entry name" value="ENDOGLUCANASE II"/>
    <property type="match status" value="1"/>
</dbReference>
<dbReference type="CDD" id="cd21175">
    <property type="entry name" value="LPMO_AA9"/>
    <property type="match status" value="1"/>
</dbReference>
<dbReference type="InterPro" id="IPR035971">
    <property type="entry name" value="CBD_sf"/>
</dbReference>
<evidence type="ECO:0000256" key="9">
    <source>
        <dbReference type="ARBA" id="ARBA00023033"/>
    </source>
</evidence>
<evidence type="ECO:0000256" key="1">
    <source>
        <dbReference type="ARBA" id="ARBA00001973"/>
    </source>
</evidence>
<keyword evidence="8" id="KW-0186">Copper</keyword>
<evidence type="ECO:0000256" key="10">
    <source>
        <dbReference type="ARBA" id="ARBA00023157"/>
    </source>
</evidence>
<evidence type="ECO:0000256" key="7">
    <source>
        <dbReference type="ARBA" id="ARBA00023002"/>
    </source>
</evidence>
<keyword evidence="5" id="KW-0732">Signal</keyword>
<evidence type="ECO:0000256" key="4">
    <source>
        <dbReference type="ARBA" id="ARBA00022723"/>
    </source>
</evidence>
<dbReference type="SMART" id="SM00236">
    <property type="entry name" value="fCBD"/>
    <property type="match status" value="1"/>
</dbReference>
<evidence type="ECO:0000256" key="14">
    <source>
        <dbReference type="ARBA" id="ARBA00045077"/>
    </source>
</evidence>
<accession>S3C232</accession>
<keyword evidence="9" id="KW-0503">Monooxygenase</keyword>
<evidence type="ECO:0000256" key="8">
    <source>
        <dbReference type="ARBA" id="ARBA00023008"/>
    </source>
</evidence>
<evidence type="ECO:0000256" key="13">
    <source>
        <dbReference type="ARBA" id="ARBA00044502"/>
    </source>
</evidence>
<comment type="catalytic activity">
    <reaction evidence="14">
        <text>[(1-&gt;4)-beta-D-glucosyl]n+m + reduced acceptor + O2 = 4-dehydro-beta-D-glucosyl-[(1-&gt;4)-beta-D-glucosyl]n-1 + [(1-&gt;4)-beta-D-glucosyl]m + acceptor + H2O.</text>
        <dbReference type="EC" id="1.14.99.56"/>
    </reaction>
</comment>
<keyword evidence="11" id="KW-0119">Carbohydrate metabolism</keyword>
<comment type="cofactor">
    <cofactor evidence="1">
        <name>Cu(2+)</name>
        <dbReference type="ChEBI" id="CHEBI:29036"/>
    </cofactor>
</comment>
<evidence type="ECO:0000256" key="2">
    <source>
        <dbReference type="ARBA" id="ARBA00004613"/>
    </source>
</evidence>
<dbReference type="InterPro" id="IPR000254">
    <property type="entry name" value="CBD"/>
</dbReference>
<keyword evidence="4" id="KW-0479">Metal-binding</keyword>
<sequence>MKPSPVTIVACVALAARHVAGHATFQQLWVGGKDMGSQCARLPQSNSPVTDVTSTAIRCNAGTSPVAFKCPVSPGSTVTVEMHQQSNDRSCANEAIGGAHYGPVSVYLSKVDDASKADGSSDWFKVFEDGWKASGGSGDADYWGTKDLNTCCGKLDVPIPADLAPGDYLLRAEALALHSAGSAGGAQFYMTCFQLQVGGSTATKASSKARAVSRALAADYQTVKFPGAYKASDPGIQINIYTKLSTYVVPGPAVIPGGTTRVAGSACSGCESTCKAGSSPSGTALPVTVPTSPAGGGSGCTVAQFQQCGGTDFTGCTNCASGFTCKAVSPPYYSQCT</sequence>
<gene>
    <name evidence="17" type="ORF">F503_00316</name>
</gene>
<feature type="domain" description="CBM1" evidence="16">
    <location>
        <begin position="300"/>
        <end position="337"/>
    </location>
</feature>
<evidence type="ECO:0000313" key="17">
    <source>
        <dbReference type="EMBL" id="EPE07594.1"/>
    </source>
</evidence>
<keyword evidence="7" id="KW-0560">Oxidoreductase</keyword>
<keyword evidence="17" id="KW-0378">Hydrolase</keyword>
<dbReference type="EC" id="1.14.99.56" evidence="15"/>
<dbReference type="Gene3D" id="2.70.50.70">
    <property type="match status" value="1"/>
</dbReference>
<reference evidence="17 18" key="1">
    <citation type="journal article" date="2013" name="BMC Genomics">
        <title>The genome and transcriptome of the pine saprophyte Ophiostoma piceae, and a comparison with the bark beetle-associated pine pathogen Grosmannia clavigera.</title>
        <authorList>
            <person name="Haridas S."/>
            <person name="Wang Y."/>
            <person name="Lim L."/>
            <person name="Massoumi Alamouti S."/>
            <person name="Jackman S."/>
            <person name="Docking R."/>
            <person name="Robertson G."/>
            <person name="Birol I."/>
            <person name="Bohlmann J."/>
            <person name="Breuil C."/>
        </authorList>
    </citation>
    <scope>NUCLEOTIDE SEQUENCE [LARGE SCALE GENOMIC DNA]</scope>
    <source>
        <strain evidence="17 18">UAMH 11346</strain>
    </source>
</reference>
<dbReference type="STRING" id="1262450.S3C232"/>
<dbReference type="OrthoDB" id="3238762at2759"/>
<keyword evidence="12" id="KW-0624">Polysaccharide degradation</keyword>
<dbReference type="AlphaFoldDB" id="S3C232"/>
<evidence type="ECO:0000256" key="15">
    <source>
        <dbReference type="ARBA" id="ARBA00047174"/>
    </source>
</evidence>
<keyword evidence="10" id="KW-1015">Disulfide bond</keyword>
<evidence type="ECO:0000256" key="6">
    <source>
        <dbReference type="ARBA" id="ARBA00023001"/>
    </source>
</evidence>
<dbReference type="EMBL" id="KE148150">
    <property type="protein sequence ID" value="EPE07594.1"/>
    <property type="molecule type" value="Genomic_DNA"/>
</dbReference>
<dbReference type="GO" id="GO:0016787">
    <property type="term" value="F:hydrolase activity"/>
    <property type="evidence" value="ECO:0007669"/>
    <property type="project" value="UniProtKB-KW"/>
</dbReference>
<dbReference type="GO" id="GO:0046872">
    <property type="term" value="F:metal ion binding"/>
    <property type="evidence" value="ECO:0007669"/>
    <property type="project" value="UniProtKB-KW"/>
</dbReference>
<protein>
    <recommendedName>
        <fullName evidence="15">lytic cellulose monooxygenase (C4-dehydrogenating)</fullName>
        <ecNumber evidence="15">1.14.99.56</ecNumber>
    </recommendedName>
</protein>
<dbReference type="InterPro" id="IPR049892">
    <property type="entry name" value="AA9"/>
</dbReference>
<dbReference type="eggNOG" id="ENOG502QRTW">
    <property type="taxonomic scope" value="Eukaryota"/>
</dbReference>
<dbReference type="GO" id="GO:0030248">
    <property type="term" value="F:cellulose binding"/>
    <property type="evidence" value="ECO:0007669"/>
    <property type="project" value="InterPro"/>
</dbReference>
<dbReference type="GO" id="GO:0004497">
    <property type="term" value="F:monooxygenase activity"/>
    <property type="evidence" value="ECO:0007669"/>
    <property type="project" value="UniProtKB-KW"/>
</dbReference>
<evidence type="ECO:0000256" key="11">
    <source>
        <dbReference type="ARBA" id="ARBA00023277"/>
    </source>
</evidence>
<comment type="subcellular location">
    <subcellularLocation>
        <location evidence="2">Secreted</location>
    </subcellularLocation>
</comment>
<evidence type="ECO:0000256" key="5">
    <source>
        <dbReference type="ARBA" id="ARBA00022729"/>
    </source>
</evidence>
<keyword evidence="18" id="KW-1185">Reference proteome</keyword>
<comment type="similarity">
    <text evidence="13">Belongs to the polysaccharide monooxygenase AA9 family.</text>
</comment>